<dbReference type="InterPro" id="IPR012675">
    <property type="entry name" value="Beta-grasp_dom_sf"/>
</dbReference>
<evidence type="ECO:0000313" key="1">
    <source>
        <dbReference type="EMBL" id="AML50483.1"/>
    </source>
</evidence>
<proteinExistence type="predicted"/>
<dbReference type="Proteomes" id="UP000070371">
    <property type="component" value="Chromosome"/>
</dbReference>
<dbReference type="InterPro" id="IPR010035">
    <property type="entry name" value="Thi_S"/>
</dbReference>
<organism evidence="1 2">
    <name type="scientific">Falsihalocynthiibacter arcticus</name>
    <dbReference type="NCBI Taxonomy" id="1579316"/>
    <lineage>
        <taxon>Bacteria</taxon>
        <taxon>Pseudomonadati</taxon>
        <taxon>Pseudomonadota</taxon>
        <taxon>Alphaproteobacteria</taxon>
        <taxon>Rhodobacterales</taxon>
        <taxon>Roseobacteraceae</taxon>
        <taxon>Falsihalocynthiibacter</taxon>
    </lineage>
</organism>
<dbReference type="RefSeq" id="WP_039001646.1">
    <property type="nucleotide sequence ID" value="NZ_CP014327.1"/>
</dbReference>
<dbReference type="InterPro" id="IPR003749">
    <property type="entry name" value="ThiS/MoaD-like"/>
</dbReference>
<keyword evidence="2" id="KW-1185">Reference proteome</keyword>
<reference evidence="1 2" key="1">
    <citation type="submission" date="2016-02" db="EMBL/GenBank/DDBJ databases">
        <title>Complete genome sequence of Halocynthiibacter arcticus PAMC 20958t from arctic marine sediment.</title>
        <authorList>
            <person name="Lee Y.M."/>
            <person name="Baek K."/>
            <person name="Lee H.K."/>
            <person name="Shin S.C."/>
        </authorList>
    </citation>
    <scope>NUCLEOTIDE SEQUENCE [LARGE SCALE GENOMIC DNA]</scope>
    <source>
        <strain evidence="1">PAMC 20958</strain>
    </source>
</reference>
<dbReference type="STRING" id="1579316.RC74_03650"/>
<sequence>MILQINGEPVDVQIDTLADLLVARGFGEAKVATAVNGQFVPATARADFVMSDGDRIEVLAPMQGG</sequence>
<evidence type="ECO:0000313" key="2">
    <source>
        <dbReference type="Proteomes" id="UP000070371"/>
    </source>
</evidence>
<gene>
    <name evidence="1" type="ORF">RC74_03650</name>
</gene>
<name>A0A126UWP4_9RHOB</name>
<dbReference type="SUPFAM" id="SSF54285">
    <property type="entry name" value="MoaD/ThiS"/>
    <property type="match status" value="1"/>
</dbReference>
<dbReference type="PANTHER" id="PTHR34472">
    <property type="entry name" value="SULFUR CARRIER PROTEIN THIS"/>
    <property type="match status" value="1"/>
</dbReference>
<dbReference type="PANTHER" id="PTHR34472:SF1">
    <property type="entry name" value="SULFUR CARRIER PROTEIN THIS"/>
    <property type="match status" value="1"/>
</dbReference>
<dbReference type="KEGG" id="hat:RC74_03650"/>
<accession>A0A126UWP4</accession>
<dbReference type="EMBL" id="CP014327">
    <property type="protein sequence ID" value="AML50483.1"/>
    <property type="molecule type" value="Genomic_DNA"/>
</dbReference>
<protein>
    <submittedName>
        <fullName evidence="1">Thiamine biosynthesis protein ThiS</fullName>
    </submittedName>
</protein>
<dbReference type="OrthoDB" id="197113at2"/>
<dbReference type="Pfam" id="PF02597">
    <property type="entry name" value="ThiS"/>
    <property type="match status" value="1"/>
</dbReference>
<dbReference type="NCBIfam" id="TIGR01683">
    <property type="entry name" value="thiS"/>
    <property type="match status" value="1"/>
</dbReference>
<dbReference type="Gene3D" id="3.10.20.30">
    <property type="match status" value="1"/>
</dbReference>
<dbReference type="CDD" id="cd00565">
    <property type="entry name" value="Ubl_ThiS"/>
    <property type="match status" value="1"/>
</dbReference>
<dbReference type="InterPro" id="IPR016155">
    <property type="entry name" value="Mopterin_synth/thiamin_S_b"/>
</dbReference>
<dbReference type="AlphaFoldDB" id="A0A126UWP4"/>